<sequence length="105" mass="11974">MTRLRCLLSPEGQRQLTLHPGLIPLDPEACDLVPGLDDLFRGQRRLIPIRFGPGLMAHLDHFKQDMFWEDVSPDAEALTKRLSAPGKWVSVFRPETRAVGWTRLD</sequence>
<proteinExistence type="predicted"/>
<dbReference type="KEGG" id="mlut:JET14_16170"/>
<organism evidence="1">
    <name type="scientific">Martelella lutilitoris</name>
    <dbReference type="NCBI Taxonomy" id="2583532"/>
    <lineage>
        <taxon>Bacteria</taxon>
        <taxon>Pseudomonadati</taxon>
        <taxon>Pseudomonadota</taxon>
        <taxon>Alphaproteobacteria</taxon>
        <taxon>Hyphomicrobiales</taxon>
        <taxon>Aurantimonadaceae</taxon>
        <taxon>Martelella</taxon>
    </lineage>
</organism>
<protein>
    <submittedName>
        <fullName evidence="1">Uncharacterized protein</fullName>
    </submittedName>
</protein>
<gene>
    <name evidence="1" type="ORF">JET14_16170</name>
</gene>
<dbReference type="AlphaFoldDB" id="A0A7T7HIL4"/>
<dbReference type="EMBL" id="CP066786">
    <property type="protein sequence ID" value="QQM29817.1"/>
    <property type="molecule type" value="Genomic_DNA"/>
</dbReference>
<accession>A0A7T7HIL4</accession>
<evidence type="ECO:0000313" key="1">
    <source>
        <dbReference type="EMBL" id="QQM29817.1"/>
    </source>
</evidence>
<reference evidence="1" key="1">
    <citation type="submission" date="2020-12" db="EMBL/GenBank/DDBJ databases">
        <authorList>
            <person name="Zheng R.K."/>
            <person name="Sun C.M."/>
        </authorList>
    </citation>
    <scope>NUCLEOTIDE SEQUENCE [LARGE SCALE GENOMIC DNA]</scope>
    <source>
        <strain evidence="1">ZRK001</strain>
    </source>
</reference>
<dbReference type="RefSeq" id="WP_200334825.1">
    <property type="nucleotide sequence ID" value="NZ_CP066786.1"/>
</dbReference>
<name>A0A7T7HIL4_9HYPH</name>
<dbReference type="Proteomes" id="UP000596083">
    <property type="component" value="Chromosome"/>
</dbReference>